<accession>A0A6B0YXL1</accession>
<comment type="caution">
    <text evidence="1">The sequence shown here is derived from an EMBL/GenBank/DDBJ whole genome shotgun (WGS) entry which is preliminary data.</text>
</comment>
<dbReference type="AlphaFoldDB" id="A0A6B0YXL1"/>
<reference evidence="1" key="1">
    <citation type="submission" date="2019-09" db="EMBL/GenBank/DDBJ databases">
        <title>Characterisation of the sponge microbiome using genome-centric metagenomics.</title>
        <authorList>
            <person name="Engelberts J.P."/>
            <person name="Robbins S.J."/>
            <person name="De Goeij J.M."/>
            <person name="Aranda M."/>
            <person name="Bell S.C."/>
            <person name="Webster N.S."/>
        </authorList>
    </citation>
    <scope>NUCLEOTIDE SEQUENCE</scope>
    <source>
        <strain evidence="1">SB0664_bin_27</strain>
    </source>
</reference>
<name>A0A6B0YXL1_9CHLR</name>
<proteinExistence type="predicted"/>
<evidence type="ECO:0000313" key="1">
    <source>
        <dbReference type="EMBL" id="MXY95171.1"/>
    </source>
</evidence>
<gene>
    <name evidence="1" type="ORF">F4Y42_17150</name>
</gene>
<sequence>MNLKLKRLVRTHSSEQYALFDLAQTDEQNQPLTIGKLDLHYTGEGTYGTLLLWEMESQQIEVERRRMFVQALLSELVLPMGLPNEFVVEFFAPTLDEYEVFHNLDEGTDNSAEALERAD</sequence>
<dbReference type="EMBL" id="VXRG01000137">
    <property type="protein sequence ID" value="MXY95171.1"/>
    <property type="molecule type" value="Genomic_DNA"/>
</dbReference>
<organism evidence="1">
    <name type="scientific">Caldilineaceae bacterium SB0664_bin_27</name>
    <dbReference type="NCBI Taxonomy" id="2605260"/>
    <lineage>
        <taxon>Bacteria</taxon>
        <taxon>Bacillati</taxon>
        <taxon>Chloroflexota</taxon>
        <taxon>Caldilineae</taxon>
        <taxon>Caldilineales</taxon>
        <taxon>Caldilineaceae</taxon>
    </lineage>
</organism>
<protein>
    <submittedName>
        <fullName evidence="1">Uncharacterized protein</fullName>
    </submittedName>
</protein>